<organism evidence="2 3">
    <name type="scientific">Stephania cephalantha</name>
    <dbReference type="NCBI Taxonomy" id="152367"/>
    <lineage>
        <taxon>Eukaryota</taxon>
        <taxon>Viridiplantae</taxon>
        <taxon>Streptophyta</taxon>
        <taxon>Embryophyta</taxon>
        <taxon>Tracheophyta</taxon>
        <taxon>Spermatophyta</taxon>
        <taxon>Magnoliopsida</taxon>
        <taxon>Ranunculales</taxon>
        <taxon>Menispermaceae</taxon>
        <taxon>Menispermoideae</taxon>
        <taxon>Cissampelideae</taxon>
        <taxon>Stephania</taxon>
    </lineage>
</organism>
<dbReference type="Proteomes" id="UP001419268">
    <property type="component" value="Unassembled WGS sequence"/>
</dbReference>
<feature type="transmembrane region" description="Helical" evidence="1">
    <location>
        <begin position="65"/>
        <end position="84"/>
    </location>
</feature>
<sequence>MKRVSTELDVLSGPEKEPNREFLILQGVRFTFRVHQVKSRENLYRQQVRQARKKMWIKRRVGEKILLLYESQHFISFTFLYFFYYHMR</sequence>
<accession>A0AAP0JHM1</accession>
<dbReference type="EMBL" id="JBBNAG010000005">
    <property type="protein sequence ID" value="KAK9133067.1"/>
    <property type="molecule type" value="Genomic_DNA"/>
</dbReference>
<keyword evidence="3" id="KW-1185">Reference proteome</keyword>
<name>A0AAP0JHM1_9MAGN</name>
<evidence type="ECO:0000313" key="3">
    <source>
        <dbReference type="Proteomes" id="UP001419268"/>
    </source>
</evidence>
<keyword evidence="1" id="KW-1133">Transmembrane helix</keyword>
<dbReference type="AlphaFoldDB" id="A0AAP0JHM1"/>
<evidence type="ECO:0000256" key="1">
    <source>
        <dbReference type="SAM" id="Phobius"/>
    </source>
</evidence>
<reference evidence="2 3" key="1">
    <citation type="submission" date="2024-01" db="EMBL/GenBank/DDBJ databases">
        <title>Genome assemblies of Stephania.</title>
        <authorList>
            <person name="Yang L."/>
        </authorList>
    </citation>
    <scope>NUCLEOTIDE SEQUENCE [LARGE SCALE GENOMIC DNA]</scope>
    <source>
        <strain evidence="2">JXDWG</strain>
        <tissue evidence="2">Leaf</tissue>
    </source>
</reference>
<keyword evidence="1" id="KW-0812">Transmembrane</keyword>
<protein>
    <submittedName>
        <fullName evidence="2">Uncharacterized protein</fullName>
    </submittedName>
</protein>
<evidence type="ECO:0000313" key="2">
    <source>
        <dbReference type="EMBL" id="KAK9133067.1"/>
    </source>
</evidence>
<keyword evidence="1" id="KW-0472">Membrane</keyword>
<proteinExistence type="predicted"/>
<gene>
    <name evidence="2" type="ORF">Scep_012595</name>
</gene>
<comment type="caution">
    <text evidence="2">The sequence shown here is derived from an EMBL/GenBank/DDBJ whole genome shotgun (WGS) entry which is preliminary data.</text>
</comment>